<dbReference type="InterPro" id="IPR002560">
    <property type="entry name" value="Transposase_DDE"/>
</dbReference>
<evidence type="ECO:0000313" key="3">
    <source>
        <dbReference type="EMBL" id="VTP02549.1"/>
    </source>
</evidence>
<organism evidence="3">
    <name type="scientific">Mycobacterium riyadhense</name>
    <dbReference type="NCBI Taxonomy" id="486698"/>
    <lineage>
        <taxon>Bacteria</taxon>
        <taxon>Bacillati</taxon>
        <taxon>Actinomycetota</taxon>
        <taxon>Actinomycetes</taxon>
        <taxon>Mycobacteriales</taxon>
        <taxon>Mycobacteriaceae</taxon>
        <taxon>Mycobacterium</taxon>
    </lineage>
</organism>
<sequence>MVVDHDSGRLVWAAAGRDTATLGRFFDALGAQRCAQITHVSADAADWIADVVTQRCPNAVRCADPFHVVAWATEALDGERRRAWNDARAIARSEAKWGRGRPGKNTAPRPGHERARRLKGARYALWKNPEDLTEHQSAKLAWIAKTDTRL</sequence>
<accession>A0A653EYY1</accession>
<reference evidence="3" key="1">
    <citation type="submission" date="2019-05" db="EMBL/GenBank/DDBJ databases">
        <authorList>
            <person name="Naeem R."/>
            <person name="Antony C."/>
            <person name="Guan Q."/>
        </authorList>
    </citation>
    <scope>NUCLEOTIDE SEQUENCE</scope>
    <source>
        <strain evidence="3">2</strain>
    </source>
</reference>
<feature type="region of interest" description="Disordered" evidence="1">
    <location>
        <begin position="95"/>
        <end position="114"/>
    </location>
</feature>
<dbReference type="PANTHER" id="PTHR33498:SF1">
    <property type="entry name" value="TRANSPOSASE FOR INSERTION SEQUENCE ELEMENT IS1557"/>
    <property type="match status" value="1"/>
</dbReference>
<dbReference type="AlphaFoldDB" id="A0A653EYY1"/>
<proteinExistence type="predicted"/>
<evidence type="ECO:0000256" key="1">
    <source>
        <dbReference type="SAM" id="MobiDB-lite"/>
    </source>
</evidence>
<dbReference type="EMBL" id="LR589136">
    <property type="protein sequence ID" value="VTP02549.1"/>
    <property type="molecule type" value="Genomic_DNA"/>
</dbReference>
<dbReference type="InterPro" id="IPR047951">
    <property type="entry name" value="Transpos_ISL3"/>
</dbReference>
<name>A0A653EYY1_9MYCO</name>
<protein>
    <submittedName>
        <fullName evidence="3">Transposase</fullName>
    </submittedName>
</protein>
<dbReference type="Pfam" id="PF01610">
    <property type="entry name" value="DDE_Tnp_ISL3"/>
    <property type="match status" value="1"/>
</dbReference>
<gene>
    <name evidence="3" type="ORF">BIN_B_04570</name>
</gene>
<feature type="domain" description="Transposase IS204/IS1001/IS1096/IS1165 DDE" evidence="2">
    <location>
        <begin position="2"/>
        <end position="148"/>
    </location>
</feature>
<evidence type="ECO:0000259" key="2">
    <source>
        <dbReference type="Pfam" id="PF01610"/>
    </source>
</evidence>
<dbReference type="PANTHER" id="PTHR33498">
    <property type="entry name" value="TRANSPOSASE FOR INSERTION SEQUENCE ELEMENT IS1557"/>
    <property type="match status" value="1"/>
</dbReference>